<keyword evidence="5" id="KW-1185">Reference proteome</keyword>
<dbReference type="PANTHER" id="PTHR43283:SF7">
    <property type="entry name" value="BETA-LACTAMASE-RELATED DOMAIN-CONTAINING PROTEIN"/>
    <property type="match status" value="1"/>
</dbReference>
<dbReference type="PANTHER" id="PTHR43283">
    <property type="entry name" value="BETA-LACTAMASE-RELATED"/>
    <property type="match status" value="1"/>
</dbReference>
<dbReference type="InterPro" id="IPR050789">
    <property type="entry name" value="Diverse_Enzym_Activities"/>
</dbReference>
<dbReference type="EMBL" id="PJND01000007">
    <property type="protein sequence ID" value="PKW29826.1"/>
    <property type="molecule type" value="Genomic_DNA"/>
</dbReference>
<evidence type="ECO:0000313" key="4">
    <source>
        <dbReference type="EMBL" id="RLJ34673.1"/>
    </source>
</evidence>
<reference evidence="4 6" key="2">
    <citation type="submission" date="2018-10" db="EMBL/GenBank/DDBJ databases">
        <title>Genomic Encyclopedia of Archaeal and Bacterial Type Strains, Phase II (KMG-II): from individual species to whole genera.</title>
        <authorList>
            <person name="Goeker M."/>
        </authorList>
    </citation>
    <scope>NUCLEOTIDE SEQUENCE [LARGE SCALE GENOMIC DNA]</scope>
    <source>
        <strain evidence="4 6">DSM 21886</strain>
    </source>
</reference>
<dbReference type="InterPro" id="IPR001466">
    <property type="entry name" value="Beta-lactam-related"/>
</dbReference>
<reference evidence="3 5" key="1">
    <citation type="submission" date="2017-12" db="EMBL/GenBank/DDBJ databases">
        <title>Genomic Encyclopedia of Type Strains, Phase III (KMG-III): the genomes of soil and plant-associated and newly described type strains.</title>
        <authorList>
            <person name="Whitman W."/>
        </authorList>
    </citation>
    <scope>NUCLEOTIDE SEQUENCE [LARGE SCALE GENOMIC DNA]</scope>
    <source>
        <strain evidence="3 5">IP-10</strain>
    </source>
</reference>
<feature type="domain" description="Beta-lactamase-related" evidence="2">
    <location>
        <begin position="74"/>
        <end position="330"/>
    </location>
</feature>
<evidence type="ECO:0000313" key="6">
    <source>
        <dbReference type="Proteomes" id="UP000275027"/>
    </source>
</evidence>
<accession>A0A497VD92</accession>
<feature type="signal peptide" evidence="1">
    <location>
        <begin position="1"/>
        <end position="21"/>
    </location>
</feature>
<dbReference type="Gene3D" id="3.40.710.10">
    <property type="entry name" value="DD-peptidase/beta-lactamase superfamily"/>
    <property type="match status" value="1"/>
</dbReference>
<evidence type="ECO:0000313" key="5">
    <source>
        <dbReference type="Proteomes" id="UP000233767"/>
    </source>
</evidence>
<dbReference type="Proteomes" id="UP000275027">
    <property type="component" value="Unassembled WGS sequence"/>
</dbReference>
<organism evidence="4 6">
    <name type="scientific">Flavobacterium lindanitolerans</name>
    <dbReference type="NCBI Taxonomy" id="428988"/>
    <lineage>
        <taxon>Bacteria</taxon>
        <taxon>Pseudomonadati</taxon>
        <taxon>Bacteroidota</taxon>
        <taxon>Flavobacteriia</taxon>
        <taxon>Flavobacteriales</taxon>
        <taxon>Flavobacteriaceae</taxon>
        <taxon>Flavobacterium</taxon>
    </lineage>
</organism>
<comment type="caution">
    <text evidence="4">The sequence shown here is derived from an EMBL/GenBank/DDBJ whole genome shotgun (WGS) entry which is preliminary data.</text>
</comment>
<gene>
    <name evidence="3" type="ORF">B0G92_1471</name>
    <name evidence="4" type="ORF">CLV50_0033</name>
</gene>
<proteinExistence type="predicted"/>
<evidence type="ECO:0000259" key="2">
    <source>
        <dbReference type="Pfam" id="PF00144"/>
    </source>
</evidence>
<dbReference type="Proteomes" id="UP000233767">
    <property type="component" value="Unassembled WGS sequence"/>
</dbReference>
<dbReference type="RefSeq" id="WP_101471606.1">
    <property type="nucleotide sequence ID" value="NZ_PJND01000007.1"/>
</dbReference>
<protein>
    <submittedName>
        <fullName evidence="4">CubicO group peptidase (Beta-lactamase class C family)</fullName>
    </submittedName>
</protein>
<sequence length="358" mass="39890">MKKIGYSLLFILALISCSSESDSSSSNPPESTIYFPPLEESALWETKSLSSLGWNENAVTPLLSYLEEKHTKGFIILVDGKIVMENYFNGHSATSNWYWASAGKTLTATMVGIAEQEGHLNSNGRVSDYLGQGWTSLPVTKENLITNKHLLTMTSGLEDIDNGDCVEPDCLTYKADAGTRWAYHNVYVKLQDVVASAVSTTYSNYFNTKLRNKIGMNGAWIQSGNNSVYWSTTRSMARFGLLMLNKGKWNNEVIVNESYCTAATNTSQNINLGYGYLWWLNGKSSYHLPQTQIQFPGSIIPEGPNDMFMALGKNDQKIYVIPSRKMVIVRMGEAADNVNLALSDFDEVLWKKINALIN</sequence>
<feature type="chain" id="PRO_5019800568" evidence="1">
    <location>
        <begin position="22"/>
        <end position="358"/>
    </location>
</feature>
<dbReference type="AlphaFoldDB" id="A0A497VD92"/>
<dbReference type="EMBL" id="RCCB01000010">
    <property type="protein sequence ID" value="RLJ34673.1"/>
    <property type="molecule type" value="Genomic_DNA"/>
</dbReference>
<dbReference type="Pfam" id="PF00144">
    <property type="entry name" value="Beta-lactamase"/>
    <property type="match status" value="1"/>
</dbReference>
<dbReference type="SUPFAM" id="SSF56601">
    <property type="entry name" value="beta-lactamase/transpeptidase-like"/>
    <property type="match status" value="1"/>
</dbReference>
<evidence type="ECO:0000256" key="1">
    <source>
        <dbReference type="SAM" id="SignalP"/>
    </source>
</evidence>
<evidence type="ECO:0000313" key="3">
    <source>
        <dbReference type="EMBL" id="PKW29826.1"/>
    </source>
</evidence>
<name>A0A497VD92_9FLAO</name>
<keyword evidence="1" id="KW-0732">Signal</keyword>
<dbReference type="InterPro" id="IPR012338">
    <property type="entry name" value="Beta-lactam/transpept-like"/>
</dbReference>
<dbReference type="PROSITE" id="PS51257">
    <property type="entry name" value="PROKAR_LIPOPROTEIN"/>
    <property type="match status" value="1"/>
</dbReference>